<proteinExistence type="predicted"/>
<dbReference type="AlphaFoldDB" id="L0IMZ3"/>
<dbReference type="EMBL" id="CP003066">
    <property type="protein sequence ID" value="AGB20248.1"/>
    <property type="molecule type" value="Genomic_DNA"/>
</dbReference>
<reference evidence="1 2" key="1">
    <citation type="submission" date="2012-03" db="EMBL/GenBank/DDBJ databases">
        <title>Complete sequence of chromosome of Thermoanaerobacterium thermosaccharolyticum M0795.</title>
        <authorList>
            <consortium name="US DOE Joint Genome Institute"/>
            <person name="Lucas S."/>
            <person name="Han J."/>
            <person name="Lapidus A."/>
            <person name="Cheng J.-F."/>
            <person name="Goodwin L."/>
            <person name="Pitluck S."/>
            <person name="Peters L."/>
            <person name="Teshima H."/>
            <person name="Detter J.C."/>
            <person name="Han C."/>
            <person name="Tapia R."/>
            <person name="Land M."/>
            <person name="Hauser L."/>
            <person name="Kyrpides N."/>
            <person name="Ivanova N."/>
            <person name="Pagani I."/>
            <person name="Feinberg L."/>
            <person name="Folden J."/>
            <person name="Hogsett D."/>
            <person name="Shaw J."/>
            <person name="Woyke T."/>
        </authorList>
    </citation>
    <scope>NUCLEOTIDE SEQUENCE [LARGE SCALE GENOMIC DNA]</scope>
    <source>
        <strain evidence="1 2">M0795</strain>
    </source>
</reference>
<dbReference type="GO" id="GO:0042601">
    <property type="term" value="C:endospore-forming forespore"/>
    <property type="evidence" value="ECO:0007669"/>
    <property type="project" value="TreeGrafter"/>
</dbReference>
<dbReference type="GO" id="GO:0051539">
    <property type="term" value="F:4 iron, 4 sulfur cluster binding"/>
    <property type="evidence" value="ECO:0007669"/>
    <property type="project" value="TreeGrafter"/>
</dbReference>
<dbReference type="Gene3D" id="3.40.50.12110">
    <property type="match status" value="1"/>
</dbReference>
<dbReference type="SUPFAM" id="SSF102114">
    <property type="entry name" value="Radical SAM enzymes"/>
    <property type="match status" value="1"/>
</dbReference>
<evidence type="ECO:0000313" key="2">
    <source>
        <dbReference type="Proteomes" id="UP000010845"/>
    </source>
</evidence>
<gene>
    <name evidence="1" type="ORF">Thethe_02684</name>
</gene>
<dbReference type="KEGG" id="tto:Thethe_02684"/>
<organism evidence="1 2">
    <name type="scientific">Thermoanaerobacterium thermosaccharolyticum M0795</name>
    <dbReference type="NCBI Taxonomy" id="698948"/>
    <lineage>
        <taxon>Bacteria</taxon>
        <taxon>Bacillati</taxon>
        <taxon>Bacillota</taxon>
        <taxon>Clostridia</taxon>
        <taxon>Thermoanaerobacterales</taxon>
        <taxon>Thermoanaerobacteraceae</taxon>
        <taxon>Thermoanaerobacterium</taxon>
    </lineage>
</organism>
<dbReference type="Pfam" id="PF20903">
    <property type="entry name" value="SPL"/>
    <property type="match status" value="1"/>
</dbReference>
<dbReference type="PATRIC" id="fig|698948.3.peg.2674"/>
<dbReference type="Gene3D" id="3.80.30.30">
    <property type="match status" value="1"/>
</dbReference>
<evidence type="ECO:0000313" key="1">
    <source>
        <dbReference type="EMBL" id="AGB20248.1"/>
    </source>
</evidence>
<dbReference type="HOGENOM" id="CLU_030330_0_0_9"/>
<accession>L0IMZ3</accession>
<dbReference type="GO" id="GO:0003913">
    <property type="term" value="F:DNA photolyase activity"/>
    <property type="evidence" value="ECO:0007669"/>
    <property type="project" value="TreeGrafter"/>
</dbReference>
<dbReference type="Proteomes" id="UP000010845">
    <property type="component" value="Chromosome"/>
</dbReference>
<dbReference type="PANTHER" id="PTHR37822:SF2">
    <property type="entry name" value="SPORE PHOTOPRODUCT LYASE"/>
    <property type="match status" value="1"/>
</dbReference>
<evidence type="ECO:0008006" key="3">
    <source>
        <dbReference type="Google" id="ProtNLM"/>
    </source>
</evidence>
<dbReference type="InterPro" id="IPR058240">
    <property type="entry name" value="rSAM_sf"/>
</dbReference>
<dbReference type="GO" id="GO:1904047">
    <property type="term" value="F:S-adenosyl-L-methionine binding"/>
    <property type="evidence" value="ECO:0007669"/>
    <property type="project" value="TreeGrafter"/>
</dbReference>
<dbReference type="InterPro" id="IPR049539">
    <property type="entry name" value="SPL"/>
</dbReference>
<protein>
    <recommendedName>
        <fullName evidence="3">DNA repair photolyase</fullName>
    </recommendedName>
</protein>
<sequence length="338" mass="40370">MFIMMYCERTKGGMRFSHIYVEKDVIDHPVTKKILNTLKRSVVIEIERYGDFFNRPKQNYLMQKKSLNIILAKKRYDIIYEGSYMCEDFGNKDFYHTSNILNCIYSCDYCYLQGMYPSANIVVFVNIEDFFDEVDKLTQDRKIYLSISYETDLMAFEPFTGFLSMWIDYAKKNKNLTMEVRTKSANVNIFENIEIPDNVIFSWSLLPQPIISMYEKLTPSLDMRLRTIKKAVEKGLKVRISIEPIMYIENFEEIYKDFIDMLFNKVPHQNIHDVNIGTFRMVKEQAKKIEKLRETSPIFCYETEIKNGIFTYKNDEYMKDVVYNELVKYIDKERVFVK</sequence>
<dbReference type="PANTHER" id="PTHR37822">
    <property type="entry name" value="SPORE PHOTOPRODUCT LYASE-RELATED"/>
    <property type="match status" value="1"/>
</dbReference>
<name>L0IMZ3_THETR</name>